<name>D4DSH0_NEIEG</name>
<gene>
    <name evidence="2" type="ORF">NEIELOOT_02015</name>
</gene>
<organism evidence="2 3">
    <name type="scientific">Neisseria elongata subsp. glycolytica ATCC 29315</name>
    <dbReference type="NCBI Taxonomy" id="546263"/>
    <lineage>
        <taxon>Bacteria</taxon>
        <taxon>Pseudomonadati</taxon>
        <taxon>Pseudomonadota</taxon>
        <taxon>Betaproteobacteria</taxon>
        <taxon>Neisseriales</taxon>
        <taxon>Neisseriaceae</taxon>
        <taxon>Neisseria</taxon>
    </lineage>
</organism>
<dbReference type="AlphaFoldDB" id="D4DSH0"/>
<evidence type="ECO:0000313" key="2">
    <source>
        <dbReference type="EMBL" id="EFE49216.1"/>
    </source>
</evidence>
<evidence type="ECO:0000313" key="3">
    <source>
        <dbReference type="Proteomes" id="UP000005536"/>
    </source>
</evidence>
<dbReference type="EMBL" id="ADBF01000217">
    <property type="protein sequence ID" value="EFE49216.1"/>
    <property type="molecule type" value="Genomic_DNA"/>
</dbReference>
<feature type="non-terminal residue" evidence="2">
    <location>
        <position position="1"/>
    </location>
</feature>
<dbReference type="Proteomes" id="UP000005536">
    <property type="component" value="Unassembled WGS sequence"/>
</dbReference>
<protein>
    <submittedName>
        <fullName evidence="2">Uncharacterized protein</fullName>
    </submittedName>
</protein>
<feature type="region of interest" description="Disordered" evidence="1">
    <location>
        <begin position="13"/>
        <end position="59"/>
    </location>
</feature>
<proteinExistence type="predicted"/>
<evidence type="ECO:0000256" key="1">
    <source>
        <dbReference type="SAM" id="MobiDB-lite"/>
    </source>
</evidence>
<accession>D4DSH0</accession>
<reference evidence="2 3" key="1">
    <citation type="submission" date="2010-02" db="EMBL/GenBank/DDBJ databases">
        <authorList>
            <person name="Weinstock G."/>
            <person name="Sodergren E."/>
            <person name="Clifton S."/>
            <person name="Fulton L."/>
            <person name="Fulton B."/>
            <person name="Courtney L."/>
            <person name="Fronick C."/>
            <person name="Harrison M."/>
            <person name="Strong C."/>
            <person name="Farmer C."/>
            <person name="Delahaunty K."/>
            <person name="Markovic C."/>
            <person name="Hall O."/>
            <person name="Minx P."/>
            <person name="Tomlinson C."/>
            <person name="Mitreva M."/>
            <person name="Nelson J."/>
            <person name="Hou S."/>
            <person name="Wollam A."/>
            <person name="Pepin K.H."/>
            <person name="Johnson M."/>
            <person name="Bhonagiri V."/>
            <person name="Zhang X."/>
            <person name="Suruliraj S."/>
            <person name="Warren W."/>
            <person name="Chinwalla A."/>
            <person name="Mardis E.R."/>
            <person name="Wilson R.K."/>
        </authorList>
    </citation>
    <scope>NUCLEOTIDE SEQUENCE [LARGE SCALE GENOMIC DNA]</scope>
    <source>
        <strain evidence="2 3">ATCC 29315</strain>
    </source>
</reference>
<comment type="caution">
    <text evidence="2">The sequence shown here is derived from an EMBL/GenBank/DDBJ whole genome shotgun (WGS) entry which is preliminary data.</text>
</comment>
<sequence length="59" mass="6789">DFYIPMSDSEVYGEFPEGYRDPTVPTRDTSRKSVKKSATPKIPERLDAPNTTKWIGRKQ</sequence>